<dbReference type="EMBL" id="NVOI01000096">
    <property type="protein sequence ID" value="PGG86365.1"/>
    <property type="molecule type" value="Genomic_DNA"/>
</dbReference>
<dbReference type="Gene3D" id="2.40.10.270">
    <property type="entry name" value="Bacteriophage SPP1 head-tail adaptor protein"/>
    <property type="match status" value="1"/>
</dbReference>
<reference evidence="1 2" key="1">
    <citation type="submission" date="2017-09" db="EMBL/GenBank/DDBJ databases">
        <title>Large-scale bioinformatics analysis of Bacillus genomes uncovers conserved roles of natural products in bacterial physiology.</title>
        <authorList>
            <consortium name="Agbiome Team Llc"/>
            <person name="Bleich R.M."/>
            <person name="Grubbs K.J."/>
            <person name="Santa Maria K.C."/>
            <person name="Allen S.E."/>
            <person name="Farag S."/>
            <person name="Shank E.A."/>
            <person name="Bowers A."/>
        </authorList>
    </citation>
    <scope>NUCLEOTIDE SEQUENCE [LARGE SCALE GENOMIC DNA]</scope>
    <source>
        <strain evidence="1 2">AFS094862</strain>
    </source>
</reference>
<dbReference type="NCBIfam" id="TIGR01563">
    <property type="entry name" value="gp16_SPP1"/>
    <property type="match status" value="1"/>
</dbReference>
<dbReference type="Pfam" id="PF05521">
    <property type="entry name" value="Phage_HCP"/>
    <property type="match status" value="1"/>
</dbReference>
<comment type="caution">
    <text evidence="1">The sequence shown here is derived from an EMBL/GenBank/DDBJ whole genome shotgun (WGS) entry which is preliminary data.</text>
</comment>
<dbReference type="InterPro" id="IPR038666">
    <property type="entry name" value="SSP1_head-tail_sf"/>
</dbReference>
<dbReference type="InterPro" id="IPR008767">
    <property type="entry name" value="Phage_SPP1_head-tail_adaptor"/>
</dbReference>
<name>A0A2B5CUL0_9BACI</name>
<sequence>MSKRLSNNRKHQITFIKTETTTDDLGQVIDEKDVDYAICWADIKTMLGKEYFAAAASQAERTYLFIIRYRPDVETTMKINFKGRIFDITHPPINDGERNETLTVIAQERL</sequence>
<proteinExistence type="predicted"/>
<organism evidence="1 2">
    <name type="scientific">Bacillus toyonensis</name>
    <dbReference type="NCBI Taxonomy" id="155322"/>
    <lineage>
        <taxon>Bacteria</taxon>
        <taxon>Bacillati</taxon>
        <taxon>Bacillota</taxon>
        <taxon>Bacilli</taxon>
        <taxon>Bacillales</taxon>
        <taxon>Bacillaceae</taxon>
        <taxon>Bacillus</taxon>
        <taxon>Bacillus cereus group</taxon>
    </lineage>
</organism>
<evidence type="ECO:0000313" key="2">
    <source>
        <dbReference type="Proteomes" id="UP000225320"/>
    </source>
</evidence>
<dbReference type="AlphaFoldDB" id="A0A2B5CUL0"/>
<protein>
    <submittedName>
        <fullName evidence="1">Head-tail adaptor protein</fullName>
    </submittedName>
</protein>
<evidence type="ECO:0000313" key="1">
    <source>
        <dbReference type="EMBL" id="PGG86365.1"/>
    </source>
</evidence>
<accession>A0A2B5CUL0</accession>
<dbReference type="RefSeq" id="WP_098643615.1">
    <property type="nucleotide sequence ID" value="NZ_NVFS01000091.1"/>
</dbReference>
<dbReference type="Proteomes" id="UP000225320">
    <property type="component" value="Unassembled WGS sequence"/>
</dbReference>
<gene>
    <name evidence="1" type="ORF">CON73_23705</name>
</gene>